<evidence type="ECO:0000313" key="1">
    <source>
        <dbReference type="EMBL" id="MCU9848716.1"/>
    </source>
</evidence>
<evidence type="ECO:0000313" key="2">
    <source>
        <dbReference type="Proteomes" id="UP001209535"/>
    </source>
</evidence>
<dbReference type="Proteomes" id="UP001209535">
    <property type="component" value="Unassembled WGS sequence"/>
</dbReference>
<sequence length="112" mass="12001">MSAPRLNRKLVLEEAQRVPDGAGGWSLNWVVLGALWAAVDAGAGGERAGEFLTVSSVSYRITVRGAPQGAPSRPKPEQRFRDGARTFRISAVTEADPVGKYLTCFAQEEVVA</sequence>
<dbReference type="InterPro" id="IPR008767">
    <property type="entry name" value="Phage_SPP1_head-tail_adaptor"/>
</dbReference>
<proteinExistence type="predicted"/>
<reference evidence="1 2" key="1">
    <citation type="submission" date="2022-10" db="EMBL/GenBank/DDBJ databases">
        <title>Defluviimonas sp. nov., isolated from ocean surface sediments.</title>
        <authorList>
            <person name="He W."/>
            <person name="Wang L."/>
            <person name="Zhang D.-F."/>
        </authorList>
    </citation>
    <scope>NUCLEOTIDE SEQUENCE [LARGE SCALE GENOMIC DNA]</scope>
    <source>
        <strain evidence="1 2">WL0024</strain>
    </source>
</reference>
<organism evidence="1 2">
    <name type="scientific">Albidovulum salinarum</name>
    <dbReference type="NCBI Taxonomy" id="2984153"/>
    <lineage>
        <taxon>Bacteria</taxon>
        <taxon>Pseudomonadati</taxon>
        <taxon>Pseudomonadota</taxon>
        <taxon>Alphaproteobacteria</taxon>
        <taxon>Rhodobacterales</taxon>
        <taxon>Paracoccaceae</taxon>
        <taxon>Albidovulum</taxon>
    </lineage>
</organism>
<keyword evidence="2" id="KW-1185">Reference proteome</keyword>
<accession>A0ABT2X443</accession>
<dbReference type="EMBL" id="JAOVQO010000010">
    <property type="protein sequence ID" value="MCU9848716.1"/>
    <property type="molecule type" value="Genomic_DNA"/>
</dbReference>
<comment type="caution">
    <text evidence="1">The sequence shown here is derived from an EMBL/GenBank/DDBJ whole genome shotgun (WGS) entry which is preliminary data.</text>
</comment>
<dbReference type="RefSeq" id="WP_263336394.1">
    <property type="nucleotide sequence ID" value="NZ_JAOVQO010000010.1"/>
</dbReference>
<dbReference type="Pfam" id="PF05521">
    <property type="entry name" value="Phage_HCP"/>
    <property type="match status" value="1"/>
</dbReference>
<protein>
    <submittedName>
        <fullName evidence="1">Head-tail adaptor protein</fullName>
    </submittedName>
</protein>
<gene>
    <name evidence="1" type="ORF">OEZ60_11940</name>
</gene>
<dbReference type="Gene3D" id="2.40.10.270">
    <property type="entry name" value="Bacteriophage SPP1 head-tail adaptor protein"/>
    <property type="match status" value="1"/>
</dbReference>
<name>A0ABT2X443_9RHOB</name>
<dbReference type="InterPro" id="IPR038666">
    <property type="entry name" value="SSP1_head-tail_sf"/>
</dbReference>